<dbReference type="Proteomes" id="UP000027931">
    <property type="component" value="Unassembled WGS sequence"/>
</dbReference>
<dbReference type="AlphaFoldDB" id="A0A074LIC7"/>
<sequence>MNLVTVCWSGDEEDYKISGLLITDRAALIILAGKVEVCFVEELSNGEYELVQCIASLFHVGEDATSHPEVFESLSSLSLFEFCQKYQRFDLLVEN</sequence>
<protein>
    <submittedName>
        <fullName evidence="1">Uncharacterized protein</fullName>
    </submittedName>
</protein>
<organism evidence="1 2">
    <name type="scientific">Tumebacillus flagellatus</name>
    <dbReference type="NCBI Taxonomy" id="1157490"/>
    <lineage>
        <taxon>Bacteria</taxon>
        <taxon>Bacillati</taxon>
        <taxon>Bacillota</taxon>
        <taxon>Bacilli</taxon>
        <taxon>Bacillales</taxon>
        <taxon>Alicyclobacillaceae</taxon>
        <taxon>Tumebacillus</taxon>
    </lineage>
</organism>
<name>A0A074LIC7_9BACL</name>
<keyword evidence="2" id="KW-1185">Reference proteome</keyword>
<reference evidence="1" key="2">
    <citation type="submission" date="2014-04" db="EMBL/GenBank/DDBJ databases">
        <authorList>
            <person name="Wang Q.-Y."/>
            <person name="Xie N.-Z."/>
            <person name="Qin Y."/>
            <person name="Shen N.-K."/>
            <person name="Zhu J."/>
            <person name="Mi H.-Z."/>
            <person name="Huang R.-B."/>
        </authorList>
    </citation>
    <scope>NUCLEOTIDE SEQUENCE</scope>
    <source>
        <strain evidence="1">GST4</strain>
    </source>
</reference>
<dbReference type="EMBL" id="JMIR01000059">
    <property type="protein sequence ID" value="KEO80894.1"/>
    <property type="molecule type" value="Genomic_DNA"/>
</dbReference>
<proteinExistence type="predicted"/>
<gene>
    <name evidence="1" type="ORF">EL26_23745</name>
</gene>
<reference evidence="1" key="1">
    <citation type="journal article" date="2013" name="Int. J. Syst. Evol. Microbiol.">
        <title>Tumebacillus flagellatus sp. nov., an alpha-amylase/pullulanase-producing bacterium isolated from cassava wastewater.</title>
        <authorList>
            <person name="Wang Q."/>
            <person name="Xie N."/>
            <person name="Qin Y."/>
            <person name="Shen N."/>
            <person name="Zhu J."/>
            <person name="Mi H."/>
            <person name="Huang R."/>
        </authorList>
    </citation>
    <scope>NUCLEOTIDE SEQUENCE [LARGE SCALE GENOMIC DNA]</scope>
    <source>
        <strain evidence="1">GST4</strain>
    </source>
</reference>
<dbReference type="STRING" id="1157490.EL26_23745"/>
<dbReference type="RefSeq" id="WP_038094614.1">
    <property type="nucleotide sequence ID" value="NZ_JMIR01000059.1"/>
</dbReference>
<evidence type="ECO:0000313" key="1">
    <source>
        <dbReference type="EMBL" id="KEO80894.1"/>
    </source>
</evidence>
<evidence type="ECO:0000313" key="2">
    <source>
        <dbReference type="Proteomes" id="UP000027931"/>
    </source>
</evidence>
<accession>A0A074LIC7</accession>
<comment type="caution">
    <text evidence="1">The sequence shown here is derived from an EMBL/GenBank/DDBJ whole genome shotgun (WGS) entry which is preliminary data.</text>
</comment>